<accession>I4AFB6</accession>
<dbReference type="RefSeq" id="WP_014796118.1">
    <property type="nucleotide sequence ID" value="NC_018018.1"/>
</dbReference>
<dbReference type="HOGENOM" id="CLU_1358761_0_0_10"/>
<reference evidence="2" key="1">
    <citation type="submission" date="2012-06" db="EMBL/GenBank/DDBJ databases">
        <title>The complete genome of Flexibacter litoralis DSM 6794.</title>
        <authorList>
            <person name="Lucas S."/>
            <person name="Copeland A."/>
            <person name="Lapidus A."/>
            <person name="Glavina del Rio T."/>
            <person name="Dalin E."/>
            <person name="Tice H."/>
            <person name="Bruce D."/>
            <person name="Goodwin L."/>
            <person name="Pitluck S."/>
            <person name="Peters L."/>
            <person name="Ovchinnikova G."/>
            <person name="Lu M."/>
            <person name="Kyrpides N."/>
            <person name="Mavromatis K."/>
            <person name="Ivanova N."/>
            <person name="Brettin T."/>
            <person name="Detter J.C."/>
            <person name="Han C."/>
            <person name="Larimer F."/>
            <person name="Land M."/>
            <person name="Hauser L."/>
            <person name="Markowitz V."/>
            <person name="Cheng J.-F."/>
            <person name="Hugenholtz P."/>
            <person name="Woyke T."/>
            <person name="Wu D."/>
            <person name="Spring S."/>
            <person name="Lang E."/>
            <person name="Kopitz M."/>
            <person name="Brambilla E."/>
            <person name="Klenk H.-P."/>
            <person name="Eisen J.A."/>
        </authorList>
    </citation>
    <scope>NUCLEOTIDE SEQUENCE [LARGE SCALE GENOMIC DNA]</scope>
    <source>
        <strain evidence="2">ATCC 23117 / DSM 6794 / NBRC 15988 / NCIMB 1366 / Sio-4</strain>
    </source>
</reference>
<sequence>MKYIIILIFILGCKPNNKNPFSLTINKNNNKQIIGLVGNQDTITNISLRNWKGVLPDSVYLKPVFSISISDSSNIIIKDDFLKQMKHVGIEESKLNNDTLFINKVCENLDYLYLNNLNCVITNDDSISIKNLNYGSNQKGKHCFALDLNIIKDLDTLYIYAPYENIIIPTNKNYKHISFRTLNKQADTLRKYYDHVNVITY</sequence>
<dbReference type="EMBL" id="CP003345">
    <property type="protein sequence ID" value="AFM02651.1"/>
    <property type="molecule type" value="Genomic_DNA"/>
</dbReference>
<proteinExistence type="predicted"/>
<name>I4AFB6_BERLS</name>
<gene>
    <name evidence="1" type="ordered locus">Fleli_0152</name>
</gene>
<protein>
    <submittedName>
        <fullName evidence="1">Uncharacterized protein</fullName>
    </submittedName>
</protein>
<evidence type="ECO:0000313" key="2">
    <source>
        <dbReference type="Proteomes" id="UP000006054"/>
    </source>
</evidence>
<organism evidence="1 2">
    <name type="scientific">Bernardetia litoralis (strain ATCC 23117 / DSM 6794 / NBRC 15988 / NCIMB 1366 / Fx l1 / Sio-4)</name>
    <name type="common">Flexibacter litoralis</name>
    <dbReference type="NCBI Taxonomy" id="880071"/>
    <lineage>
        <taxon>Bacteria</taxon>
        <taxon>Pseudomonadati</taxon>
        <taxon>Bacteroidota</taxon>
        <taxon>Cytophagia</taxon>
        <taxon>Cytophagales</taxon>
        <taxon>Bernardetiaceae</taxon>
        <taxon>Bernardetia</taxon>
    </lineage>
</organism>
<dbReference type="STRING" id="880071.Fleli_0152"/>
<dbReference type="Proteomes" id="UP000006054">
    <property type="component" value="Chromosome"/>
</dbReference>
<dbReference type="AlphaFoldDB" id="I4AFB6"/>
<evidence type="ECO:0000313" key="1">
    <source>
        <dbReference type="EMBL" id="AFM02651.1"/>
    </source>
</evidence>
<keyword evidence="2" id="KW-1185">Reference proteome</keyword>
<dbReference type="KEGG" id="fli:Fleli_0152"/>